<dbReference type="InterPro" id="IPR036890">
    <property type="entry name" value="HATPase_C_sf"/>
</dbReference>
<dbReference type="Proteomes" id="UP000318943">
    <property type="component" value="Unassembled WGS sequence"/>
</dbReference>
<evidence type="ECO:0000256" key="12">
    <source>
        <dbReference type="ARBA" id="ARBA00023136"/>
    </source>
</evidence>
<keyword evidence="10 13" id="KW-1133">Transmembrane helix</keyword>
<evidence type="ECO:0000256" key="10">
    <source>
        <dbReference type="ARBA" id="ARBA00022989"/>
    </source>
</evidence>
<dbReference type="CDD" id="cd00082">
    <property type="entry name" value="HisKA"/>
    <property type="match status" value="1"/>
</dbReference>
<dbReference type="PRINTS" id="PR00344">
    <property type="entry name" value="BCTRLSENSOR"/>
</dbReference>
<feature type="domain" description="Histidine kinase" evidence="14">
    <location>
        <begin position="233"/>
        <end position="450"/>
    </location>
</feature>
<dbReference type="SMART" id="SM00388">
    <property type="entry name" value="HisKA"/>
    <property type="match status" value="1"/>
</dbReference>
<evidence type="ECO:0000256" key="7">
    <source>
        <dbReference type="ARBA" id="ARBA00022741"/>
    </source>
</evidence>
<dbReference type="InterPro" id="IPR003660">
    <property type="entry name" value="HAMP_dom"/>
</dbReference>
<feature type="transmembrane region" description="Helical" evidence="13">
    <location>
        <begin position="149"/>
        <end position="172"/>
    </location>
</feature>
<keyword evidence="11" id="KW-0902">Two-component regulatory system</keyword>
<evidence type="ECO:0000256" key="6">
    <source>
        <dbReference type="ARBA" id="ARBA00022692"/>
    </source>
</evidence>
<dbReference type="GO" id="GO:0016301">
    <property type="term" value="F:kinase activity"/>
    <property type="evidence" value="ECO:0007669"/>
    <property type="project" value="UniProtKB-KW"/>
</dbReference>
<keyword evidence="4" id="KW-0597">Phosphoprotein</keyword>
<keyword evidence="6 13" id="KW-0812">Transmembrane</keyword>
<sequence length="452" mass="48557">MSLRIRLLIIIGTSLSLVWTAVGLWMYRDFNREVRSVLDARLQASARMVSSLMDRLPTAHPDAPFAPTFPLDKDASGGLVCEISLARATVVPTLLARTTGSPGLMHAQPGYGTYEIGGMAWRVYVLQRDGIRIATAEPENVRRGLLRDFAMSGGVPFLAAVMGSLAILWLAIHRGLAPLEGIRLLLAQRVPGDTSPLPAIAAPSELRPLISTVQHLLIRVQDALQRERQFSDDAAHELRTPLTAIKTNIQVALLGLRNHAPLPLVERSMANAEAGASRLQATLESLLLLARVEAGDDDSATHMTDVLDTLRQSVRELGSSMGAMDRVVVTPPSDSSSASVNVPPALLASAIRNLLENALRHAPFDTVVDTGIELTGSRGVRLFVVDRGPGLSPDQIKHATERFWRCNPSVEGSGLGLAIVQAIASEYGGKLTLQSPSTGLTVWLEFPIATDG</sequence>
<keyword evidence="5" id="KW-0808">Transferase</keyword>
<evidence type="ECO:0000256" key="13">
    <source>
        <dbReference type="SAM" id="Phobius"/>
    </source>
</evidence>
<name>A0ABY3EM69_9BURK</name>
<protein>
    <recommendedName>
        <fullName evidence="3">histidine kinase</fullName>
        <ecNumber evidence="3">2.7.13.3</ecNumber>
    </recommendedName>
</protein>
<evidence type="ECO:0000256" key="1">
    <source>
        <dbReference type="ARBA" id="ARBA00000085"/>
    </source>
</evidence>
<keyword evidence="8 16" id="KW-0418">Kinase</keyword>
<dbReference type="CDD" id="cd00075">
    <property type="entry name" value="HATPase"/>
    <property type="match status" value="1"/>
</dbReference>
<keyword evidence="12 13" id="KW-0472">Membrane</keyword>
<dbReference type="PROSITE" id="PS50109">
    <property type="entry name" value="HIS_KIN"/>
    <property type="match status" value="1"/>
</dbReference>
<keyword evidence="7" id="KW-0547">Nucleotide-binding</keyword>
<dbReference type="InterPro" id="IPR050428">
    <property type="entry name" value="TCS_sensor_his_kinase"/>
</dbReference>
<dbReference type="Pfam" id="PF00512">
    <property type="entry name" value="HisKA"/>
    <property type="match status" value="1"/>
</dbReference>
<feature type="domain" description="HAMP" evidence="15">
    <location>
        <begin position="173"/>
        <end position="225"/>
    </location>
</feature>
<evidence type="ECO:0000256" key="5">
    <source>
        <dbReference type="ARBA" id="ARBA00022679"/>
    </source>
</evidence>
<evidence type="ECO:0000256" key="4">
    <source>
        <dbReference type="ARBA" id="ARBA00022553"/>
    </source>
</evidence>
<dbReference type="PROSITE" id="PS50885">
    <property type="entry name" value="HAMP"/>
    <property type="match status" value="1"/>
</dbReference>
<evidence type="ECO:0000256" key="9">
    <source>
        <dbReference type="ARBA" id="ARBA00022840"/>
    </source>
</evidence>
<evidence type="ECO:0000259" key="15">
    <source>
        <dbReference type="PROSITE" id="PS50885"/>
    </source>
</evidence>
<evidence type="ECO:0000313" key="16">
    <source>
        <dbReference type="EMBL" id="TSP12022.1"/>
    </source>
</evidence>
<comment type="subcellular location">
    <subcellularLocation>
        <location evidence="2">Membrane</location>
        <topology evidence="2">Multi-pass membrane protein</topology>
    </subcellularLocation>
</comment>
<dbReference type="InterPro" id="IPR004358">
    <property type="entry name" value="Sig_transdc_His_kin-like_C"/>
</dbReference>
<dbReference type="SUPFAM" id="SSF47384">
    <property type="entry name" value="Homodimeric domain of signal transducing histidine kinase"/>
    <property type="match status" value="1"/>
</dbReference>
<dbReference type="SUPFAM" id="SSF55874">
    <property type="entry name" value="ATPase domain of HSP90 chaperone/DNA topoisomerase II/histidine kinase"/>
    <property type="match status" value="1"/>
</dbReference>
<dbReference type="PANTHER" id="PTHR45436">
    <property type="entry name" value="SENSOR HISTIDINE KINASE YKOH"/>
    <property type="match status" value="1"/>
</dbReference>
<dbReference type="InterPro" id="IPR005467">
    <property type="entry name" value="His_kinase_dom"/>
</dbReference>
<dbReference type="InterPro" id="IPR003594">
    <property type="entry name" value="HATPase_dom"/>
</dbReference>
<dbReference type="Pfam" id="PF02518">
    <property type="entry name" value="HATPase_c"/>
    <property type="match status" value="1"/>
</dbReference>
<evidence type="ECO:0000259" key="14">
    <source>
        <dbReference type="PROSITE" id="PS50109"/>
    </source>
</evidence>
<gene>
    <name evidence="16" type="ORF">FGG12_13450</name>
</gene>
<dbReference type="EMBL" id="VCIZ01000007">
    <property type="protein sequence ID" value="TSP12022.1"/>
    <property type="molecule type" value="Genomic_DNA"/>
</dbReference>
<evidence type="ECO:0000256" key="11">
    <source>
        <dbReference type="ARBA" id="ARBA00023012"/>
    </source>
</evidence>
<proteinExistence type="predicted"/>
<dbReference type="InterPro" id="IPR003661">
    <property type="entry name" value="HisK_dim/P_dom"/>
</dbReference>
<accession>A0ABY3EM69</accession>
<reference evidence="16 17" key="1">
    <citation type="submission" date="2019-05" db="EMBL/GenBank/DDBJ databases">
        <title>Whole genome sequence analysis of Cupriavidus campinensis S14E4C strain.</title>
        <authorList>
            <person name="Abbaszade G."/>
            <person name="Szabo A."/>
            <person name="Toumi M."/>
            <person name="Toth E."/>
        </authorList>
    </citation>
    <scope>NUCLEOTIDE SEQUENCE [LARGE SCALE GENOMIC DNA]</scope>
    <source>
        <strain evidence="16 17">S14E4C</strain>
    </source>
</reference>
<evidence type="ECO:0000313" key="17">
    <source>
        <dbReference type="Proteomes" id="UP000318943"/>
    </source>
</evidence>
<feature type="transmembrane region" description="Helical" evidence="13">
    <location>
        <begin position="6"/>
        <end position="27"/>
    </location>
</feature>
<comment type="catalytic activity">
    <reaction evidence="1">
        <text>ATP + protein L-histidine = ADP + protein N-phospho-L-histidine.</text>
        <dbReference type="EC" id="2.7.13.3"/>
    </reaction>
</comment>
<dbReference type="Gene3D" id="3.30.565.10">
    <property type="entry name" value="Histidine kinase-like ATPase, C-terminal domain"/>
    <property type="match status" value="1"/>
</dbReference>
<dbReference type="InterPro" id="IPR036097">
    <property type="entry name" value="HisK_dim/P_sf"/>
</dbReference>
<evidence type="ECO:0000256" key="3">
    <source>
        <dbReference type="ARBA" id="ARBA00012438"/>
    </source>
</evidence>
<comment type="caution">
    <text evidence="16">The sequence shown here is derived from an EMBL/GenBank/DDBJ whole genome shotgun (WGS) entry which is preliminary data.</text>
</comment>
<evidence type="ECO:0000256" key="2">
    <source>
        <dbReference type="ARBA" id="ARBA00004141"/>
    </source>
</evidence>
<dbReference type="Gene3D" id="1.10.287.130">
    <property type="match status" value="1"/>
</dbReference>
<dbReference type="SMART" id="SM00387">
    <property type="entry name" value="HATPase_c"/>
    <property type="match status" value="1"/>
</dbReference>
<keyword evidence="17" id="KW-1185">Reference proteome</keyword>
<dbReference type="PANTHER" id="PTHR45436:SF14">
    <property type="entry name" value="SENSOR PROTEIN QSEC"/>
    <property type="match status" value="1"/>
</dbReference>
<keyword evidence="9" id="KW-0067">ATP-binding</keyword>
<organism evidence="16 17">
    <name type="scientific">Cupriavidus campinensis</name>
    <dbReference type="NCBI Taxonomy" id="151783"/>
    <lineage>
        <taxon>Bacteria</taxon>
        <taxon>Pseudomonadati</taxon>
        <taxon>Pseudomonadota</taxon>
        <taxon>Betaproteobacteria</taxon>
        <taxon>Burkholderiales</taxon>
        <taxon>Burkholderiaceae</taxon>
        <taxon>Cupriavidus</taxon>
    </lineage>
</organism>
<evidence type="ECO:0000256" key="8">
    <source>
        <dbReference type="ARBA" id="ARBA00022777"/>
    </source>
</evidence>
<dbReference type="EC" id="2.7.13.3" evidence="3"/>